<evidence type="ECO:0000256" key="1">
    <source>
        <dbReference type="SAM" id="SignalP"/>
    </source>
</evidence>
<accession>A0ABS7RYU8</accession>
<protein>
    <recommendedName>
        <fullName evidence="4">Secreted protein</fullName>
    </recommendedName>
</protein>
<comment type="caution">
    <text evidence="2">The sequence shown here is derived from an EMBL/GenBank/DDBJ whole genome shotgun (WGS) entry which is preliminary data.</text>
</comment>
<reference evidence="2 3" key="1">
    <citation type="submission" date="2020-11" db="EMBL/GenBank/DDBJ databases">
        <title>Draft Genome of Enterobacter sp. strain EMC7.</title>
        <authorList>
            <person name="Barman P."/>
            <person name="Sinha S."/>
            <person name="Sen S."/>
            <person name="Chakraborty R."/>
        </authorList>
    </citation>
    <scope>NUCLEOTIDE SEQUENCE [LARGE SCALE GENOMIC DNA]</scope>
    <source>
        <strain evidence="2 3">EMC7</strain>
    </source>
</reference>
<name>A0ABS7RYU8_9ENTR</name>
<feature type="signal peptide" evidence="1">
    <location>
        <begin position="1"/>
        <end position="23"/>
    </location>
</feature>
<keyword evidence="3" id="KW-1185">Reference proteome</keyword>
<evidence type="ECO:0000313" key="3">
    <source>
        <dbReference type="Proteomes" id="UP000706580"/>
    </source>
</evidence>
<evidence type="ECO:0008006" key="4">
    <source>
        <dbReference type="Google" id="ProtNLM"/>
    </source>
</evidence>
<proteinExistence type="predicted"/>
<keyword evidence="1" id="KW-0732">Signal</keyword>
<organism evidence="2 3">
    <name type="scientific">Leclercia barmai</name>
    <dbReference type="NCBI Taxonomy" id="2785629"/>
    <lineage>
        <taxon>Bacteria</taxon>
        <taxon>Pseudomonadati</taxon>
        <taxon>Pseudomonadota</taxon>
        <taxon>Gammaproteobacteria</taxon>
        <taxon>Enterobacterales</taxon>
        <taxon>Enterobacteriaceae</taxon>
        <taxon>Leclercia</taxon>
    </lineage>
</organism>
<evidence type="ECO:0000313" key="2">
    <source>
        <dbReference type="EMBL" id="MBZ0059488.1"/>
    </source>
</evidence>
<dbReference type="RefSeq" id="WP_223075169.1">
    <property type="nucleotide sequence ID" value="NZ_JADMNK010000010.1"/>
</dbReference>
<sequence length="120" mass="13217">MKAKHIFLLAGVPLFLFSGLVPAHSRPVDCEQIAKKTAAYFSEPAMSAATHESYVINHRFGIEMAEMSMDESEALAEISRVAKEVNDGMEPEYKDDPDVMNGTTDSLHARLAAYREAVAK</sequence>
<dbReference type="Proteomes" id="UP000706580">
    <property type="component" value="Unassembled WGS sequence"/>
</dbReference>
<feature type="chain" id="PRO_5047331079" description="Secreted protein" evidence="1">
    <location>
        <begin position="24"/>
        <end position="120"/>
    </location>
</feature>
<dbReference type="EMBL" id="JADMNK010000010">
    <property type="protein sequence ID" value="MBZ0059488.1"/>
    <property type="molecule type" value="Genomic_DNA"/>
</dbReference>
<gene>
    <name evidence="2" type="ORF">ITX56_17105</name>
</gene>